<reference evidence="2 3" key="1">
    <citation type="submission" date="2013-11" db="EMBL/GenBank/DDBJ databases">
        <title>The Genome Sequence of Phytophthora parasitica P1569.</title>
        <authorList>
            <consortium name="The Broad Institute Genomics Platform"/>
            <person name="Russ C."/>
            <person name="Tyler B."/>
            <person name="Panabieres F."/>
            <person name="Shan W."/>
            <person name="Tripathy S."/>
            <person name="Grunwald N."/>
            <person name="Machado M."/>
            <person name="Johnson C.S."/>
            <person name="Arredondo F."/>
            <person name="Hong C."/>
            <person name="Coffey M."/>
            <person name="Young S.K."/>
            <person name="Zeng Q."/>
            <person name="Gargeya S."/>
            <person name="Fitzgerald M."/>
            <person name="Abouelleil A."/>
            <person name="Alvarado L."/>
            <person name="Chapman S.B."/>
            <person name="Gainer-Dewar J."/>
            <person name="Goldberg J."/>
            <person name="Griggs A."/>
            <person name="Gujja S."/>
            <person name="Hansen M."/>
            <person name="Howarth C."/>
            <person name="Imamovic A."/>
            <person name="Ireland A."/>
            <person name="Larimer J."/>
            <person name="McCowan C."/>
            <person name="Murphy C."/>
            <person name="Pearson M."/>
            <person name="Poon T.W."/>
            <person name="Priest M."/>
            <person name="Roberts A."/>
            <person name="Saif S."/>
            <person name="Shea T."/>
            <person name="Sykes S."/>
            <person name="Wortman J."/>
            <person name="Nusbaum C."/>
            <person name="Birren B."/>
        </authorList>
    </citation>
    <scope>NUCLEOTIDE SEQUENCE [LARGE SCALE GENOMIC DNA]</scope>
    <source>
        <strain evidence="2 3">P1569</strain>
    </source>
</reference>
<organism evidence="2 3">
    <name type="scientific">Phytophthora nicotianae P1569</name>
    <dbReference type="NCBI Taxonomy" id="1317065"/>
    <lineage>
        <taxon>Eukaryota</taxon>
        <taxon>Sar</taxon>
        <taxon>Stramenopiles</taxon>
        <taxon>Oomycota</taxon>
        <taxon>Peronosporomycetes</taxon>
        <taxon>Peronosporales</taxon>
        <taxon>Peronosporaceae</taxon>
        <taxon>Phytophthora</taxon>
    </lineage>
</organism>
<comment type="caution">
    <text evidence="2">The sequence shown here is derived from an EMBL/GenBank/DDBJ whole genome shotgun (WGS) entry which is preliminary data.</text>
</comment>
<dbReference type="HOGENOM" id="CLU_3130616_0_0_1"/>
<feature type="region of interest" description="Disordered" evidence="1">
    <location>
        <begin position="26"/>
        <end position="50"/>
    </location>
</feature>
<evidence type="ECO:0000313" key="3">
    <source>
        <dbReference type="Proteomes" id="UP000018721"/>
    </source>
</evidence>
<feature type="non-terminal residue" evidence="2">
    <location>
        <position position="50"/>
    </location>
</feature>
<evidence type="ECO:0000256" key="1">
    <source>
        <dbReference type="SAM" id="MobiDB-lite"/>
    </source>
</evidence>
<keyword evidence="3" id="KW-1185">Reference proteome</keyword>
<protein>
    <submittedName>
        <fullName evidence="2">Uncharacterized protein</fullName>
    </submittedName>
</protein>
<evidence type="ECO:0000313" key="2">
    <source>
        <dbReference type="EMBL" id="ETI38135.1"/>
    </source>
</evidence>
<gene>
    <name evidence="2" type="ORF">F443_16050</name>
</gene>
<name>V9EFX4_PHYNI</name>
<feature type="compositionally biased region" description="Basic and acidic residues" evidence="1">
    <location>
        <begin position="41"/>
        <end position="50"/>
    </location>
</feature>
<accession>V9EFX4</accession>
<dbReference type="AlphaFoldDB" id="V9EFX4"/>
<proteinExistence type="predicted"/>
<dbReference type="Proteomes" id="UP000018721">
    <property type="component" value="Unassembled WGS sequence"/>
</dbReference>
<sequence>MAQWLHINQVGGGEGHLDVVTWLHRTRREGGTSRGRVSSRQSEHQKETPA</sequence>
<dbReference type="EMBL" id="ANIZ01002797">
    <property type="protein sequence ID" value="ETI38135.1"/>
    <property type="molecule type" value="Genomic_DNA"/>
</dbReference>